<evidence type="ECO:0000256" key="1">
    <source>
        <dbReference type="ARBA" id="ARBA00006484"/>
    </source>
</evidence>
<gene>
    <name evidence="4" type="ORF">NYP16_01510</name>
</gene>
<organism evidence="4 5">
    <name type="scientific">Govanella unica</name>
    <dbReference type="NCBI Taxonomy" id="2975056"/>
    <lineage>
        <taxon>Bacteria</taxon>
        <taxon>Pseudomonadati</taxon>
        <taxon>Pseudomonadota</taxon>
        <taxon>Alphaproteobacteria</taxon>
        <taxon>Emcibacterales</taxon>
        <taxon>Govanellaceae</taxon>
        <taxon>Govanella</taxon>
    </lineage>
</organism>
<dbReference type="Proteomes" id="UP001141619">
    <property type="component" value="Unassembled WGS sequence"/>
</dbReference>
<dbReference type="SUPFAM" id="SSF51735">
    <property type="entry name" value="NAD(P)-binding Rossmann-fold domains"/>
    <property type="match status" value="1"/>
</dbReference>
<dbReference type="InterPro" id="IPR036291">
    <property type="entry name" value="NAD(P)-bd_dom_sf"/>
</dbReference>
<dbReference type="EC" id="1.1.1.47" evidence="4"/>
<comment type="similarity">
    <text evidence="1">Belongs to the short-chain dehydrogenases/reductases (SDR) family.</text>
</comment>
<dbReference type="EMBL" id="JANWOI010000001">
    <property type="protein sequence ID" value="MDA5192636.1"/>
    <property type="molecule type" value="Genomic_DNA"/>
</dbReference>
<evidence type="ECO:0000313" key="5">
    <source>
        <dbReference type="Proteomes" id="UP001141619"/>
    </source>
</evidence>
<dbReference type="RefSeq" id="WP_274942340.1">
    <property type="nucleotide sequence ID" value="NZ_JANWOI010000001.1"/>
</dbReference>
<reference evidence="4" key="1">
    <citation type="submission" date="2022-08" db="EMBL/GenBank/DDBJ databases">
        <authorList>
            <person name="Vandamme P."/>
            <person name="Hettiarachchi A."/>
            <person name="Peeters C."/>
            <person name="Cnockaert M."/>
            <person name="Carlier A."/>
        </authorList>
    </citation>
    <scope>NUCLEOTIDE SEQUENCE</scope>
    <source>
        <strain evidence="4">LMG 31809</strain>
    </source>
</reference>
<accession>A0A9X3TV70</accession>
<dbReference type="AlphaFoldDB" id="A0A9X3TV70"/>
<sequence length="272" mass="28002">MTSGDKAQQGGFQPSVGRVAGKVALVTGAASGIGRATAELLLREGARVVLSDIEGAAVTALAATYGDRALGVGHDVTRAEDWQLVLAATEDRFGGLHILVNNAGIVITGTVEETSLEDWHKLHAVDLDSVFLGCKYAIPLMAASSGGEAGGGSIVNISSVSGIVAGHNLAAYNSAKAAVRHLSKSVALHCARAGYGIRSNSVHPSFVMTAILDDLARDKPQAEVHARLVRQIPLGRLGRPEEIAAAIVFLASEESSFMTGAELVIDGGISAM</sequence>
<dbReference type="PRINTS" id="PR00081">
    <property type="entry name" value="GDHRDH"/>
</dbReference>
<protein>
    <submittedName>
        <fullName evidence="4">Glucose 1-dehydrogenase</fullName>
        <ecNumber evidence="4">1.1.1.47</ecNumber>
    </submittedName>
</protein>
<evidence type="ECO:0000313" key="4">
    <source>
        <dbReference type="EMBL" id="MDA5192636.1"/>
    </source>
</evidence>
<feature type="domain" description="Ketoreductase" evidence="3">
    <location>
        <begin position="22"/>
        <end position="163"/>
    </location>
</feature>
<name>A0A9X3TV70_9PROT</name>
<dbReference type="Pfam" id="PF13561">
    <property type="entry name" value="adh_short_C2"/>
    <property type="match status" value="1"/>
</dbReference>
<keyword evidence="2 4" id="KW-0560">Oxidoreductase</keyword>
<dbReference type="GO" id="GO:0047936">
    <property type="term" value="F:glucose 1-dehydrogenase [NAD(P)+] activity"/>
    <property type="evidence" value="ECO:0007669"/>
    <property type="project" value="UniProtKB-EC"/>
</dbReference>
<dbReference type="InterPro" id="IPR020904">
    <property type="entry name" value="Sc_DH/Rdtase_CS"/>
</dbReference>
<dbReference type="InterPro" id="IPR002347">
    <property type="entry name" value="SDR_fam"/>
</dbReference>
<dbReference type="PANTHER" id="PTHR24321">
    <property type="entry name" value="DEHYDROGENASES, SHORT CHAIN"/>
    <property type="match status" value="1"/>
</dbReference>
<evidence type="ECO:0000256" key="2">
    <source>
        <dbReference type="ARBA" id="ARBA00023002"/>
    </source>
</evidence>
<dbReference type="NCBIfam" id="NF005559">
    <property type="entry name" value="PRK07231.1"/>
    <property type="match status" value="1"/>
</dbReference>
<dbReference type="Gene3D" id="3.40.50.720">
    <property type="entry name" value="NAD(P)-binding Rossmann-like Domain"/>
    <property type="match status" value="1"/>
</dbReference>
<dbReference type="FunFam" id="3.40.50.720:FF:000084">
    <property type="entry name" value="Short-chain dehydrogenase reductase"/>
    <property type="match status" value="1"/>
</dbReference>
<dbReference type="SMART" id="SM00822">
    <property type="entry name" value="PKS_KR"/>
    <property type="match status" value="1"/>
</dbReference>
<dbReference type="InterPro" id="IPR057326">
    <property type="entry name" value="KR_dom"/>
</dbReference>
<evidence type="ECO:0000259" key="3">
    <source>
        <dbReference type="SMART" id="SM00822"/>
    </source>
</evidence>
<comment type="caution">
    <text evidence="4">The sequence shown here is derived from an EMBL/GenBank/DDBJ whole genome shotgun (WGS) entry which is preliminary data.</text>
</comment>
<dbReference type="PRINTS" id="PR00080">
    <property type="entry name" value="SDRFAMILY"/>
</dbReference>
<dbReference type="PANTHER" id="PTHR24321:SF15">
    <property type="entry name" value="OXIDOREDUCTASE UCPA"/>
    <property type="match status" value="1"/>
</dbReference>
<dbReference type="PROSITE" id="PS00061">
    <property type="entry name" value="ADH_SHORT"/>
    <property type="match status" value="1"/>
</dbReference>
<keyword evidence="5" id="KW-1185">Reference proteome</keyword>
<proteinExistence type="inferred from homology"/>
<reference evidence="4" key="2">
    <citation type="journal article" date="2023" name="Syst. Appl. Microbiol.">
        <title>Govania unica gen. nov., sp. nov., a rare biosphere bacterium that represents a novel family in the class Alphaproteobacteria.</title>
        <authorList>
            <person name="Vandamme P."/>
            <person name="Peeters C."/>
            <person name="Hettiarachchi A."/>
            <person name="Cnockaert M."/>
            <person name="Carlier A."/>
        </authorList>
    </citation>
    <scope>NUCLEOTIDE SEQUENCE</scope>
    <source>
        <strain evidence="4">LMG 31809</strain>
    </source>
</reference>